<gene>
    <name evidence="1" type="ORF">L6164_003535</name>
</gene>
<name>A0ACB9Q1N5_BAUVA</name>
<proteinExistence type="predicted"/>
<dbReference type="Proteomes" id="UP000828941">
    <property type="component" value="Chromosome 2"/>
</dbReference>
<reference evidence="1 2" key="1">
    <citation type="journal article" date="2022" name="DNA Res.">
        <title>Chromosomal-level genome assembly of the orchid tree Bauhinia variegata (Leguminosae; Cercidoideae) supports the allotetraploid origin hypothesis of Bauhinia.</title>
        <authorList>
            <person name="Zhong Y."/>
            <person name="Chen Y."/>
            <person name="Zheng D."/>
            <person name="Pang J."/>
            <person name="Liu Y."/>
            <person name="Luo S."/>
            <person name="Meng S."/>
            <person name="Qian L."/>
            <person name="Wei D."/>
            <person name="Dai S."/>
            <person name="Zhou R."/>
        </authorList>
    </citation>
    <scope>NUCLEOTIDE SEQUENCE [LARGE SCALE GENOMIC DNA]</scope>
    <source>
        <strain evidence="1">BV-YZ2020</strain>
    </source>
</reference>
<dbReference type="EMBL" id="CM039427">
    <property type="protein sequence ID" value="KAI4354688.1"/>
    <property type="molecule type" value="Genomic_DNA"/>
</dbReference>
<evidence type="ECO:0000313" key="1">
    <source>
        <dbReference type="EMBL" id="KAI4354688.1"/>
    </source>
</evidence>
<comment type="caution">
    <text evidence="1">The sequence shown here is derived from an EMBL/GenBank/DDBJ whole genome shotgun (WGS) entry which is preliminary data.</text>
</comment>
<organism evidence="1 2">
    <name type="scientific">Bauhinia variegata</name>
    <name type="common">Purple orchid tree</name>
    <name type="synonym">Phanera variegata</name>
    <dbReference type="NCBI Taxonomy" id="167791"/>
    <lineage>
        <taxon>Eukaryota</taxon>
        <taxon>Viridiplantae</taxon>
        <taxon>Streptophyta</taxon>
        <taxon>Embryophyta</taxon>
        <taxon>Tracheophyta</taxon>
        <taxon>Spermatophyta</taxon>
        <taxon>Magnoliopsida</taxon>
        <taxon>eudicotyledons</taxon>
        <taxon>Gunneridae</taxon>
        <taxon>Pentapetalae</taxon>
        <taxon>rosids</taxon>
        <taxon>fabids</taxon>
        <taxon>Fabales</taxon>
        <taxon>Fabaceae</taxon>
        <taxon>Cercidoideae</taxon>
        <taxon>Cercideae</taxon>
        <taxon>Bauhiniinae</taxon>
        <taxon>Bauhinia</taxon>
    </lineage>
</organism>
<keyword evidence="2" id="KW-1185">Reference proteome</keyword>
<protein>
    <submittedName>
        <fullName evidence="1">Uncharacterized protein</fullName>
    </submittedName>
</protein>
<accession>A0ACB9Q1N5</accession>
<evidence type="ECO:0000313" key="2">
    <source>
        <dbReference type="Proteomes" id="UP000828941"/>
    </source>
</evidence>
<sequence length="348" mass="39419">MEEKDISFTTAMTLEQSRVSIIPKRYVLPPSQRPNPNLPVSAILPIIDLSLLHSQSLRAQTIKEIQIACKEFGFFQVINHGIHQSVMNDALETASKFFNLPHEENMHLFSGDVHKPVRYGTSLNHTVDEVYCWRDFIKHYSHPISDYIHMWPSNPTCYREKMGKYSKAIQELQKQLMGIIFESLGLNPNFLQEEIEKGQQTLAVNCYPACPEPGQTLGIPPHSDFASVTILLQTRSGLEIKDHNNNWVPVPCVDGALIVQIGDQLEVLSNGQYKSVIHRATVNAQEKRFSIASLHSFGLETKAGPVAELVNEEHPRAYKELSFREFLDFISCNDVATGRFLDTLKMKS</sequence>